<comment type="caution">
    <text evidence="3">The sequence shown here is derived from an EMBL/GenBank/DDBJ whole genome shotgun (WGS) entry which is preliminary data.</text>
</comment>
<evidence type="ECO:0000256" key="1">
    <source>
        <dbReference type="SAM" id="MobiDB-lite"/>
    </source>
</evidence>
<keyword evidence="4" id="KW-1185">Reference proteome</keyword>
<gene>
    <name evidence="2" type="ORF">R5R35_012774</name>
    <name evidence="3" type="ORF">R5R35_013355</name>
</gene>
<evidence type="ECO:0000313" key="3">
    <source>
        <dbReference type="EMBL" id="KAK7871137.1"/>
    </source>
</evidence>
<protein>
    <submittedName>
        <fullName evidence="3">Uncharacterized protein</fullName>
    </submittedName>
</protein>
<organism evidence="3 4">
    <name type="scientific">Gryllus longicercus</name>
    <dbReference type="NCBI Taxonomy" id="2509291"/>
    <lineage>
        <taxon>Eukaryota</taxon>
        <taxon>Metazoa</taxon>
        <taxon>Ecdysozoa</taxon>
        <taxon>Arthropoda</taxon>
        <taxon>Hexapoda</taxon>
        <taxon>Insecta</taxon>
        <taxon>Pterygota</taxon>
        <taxon>Neoptera</taxon>
        <taxon>Polyneoptera</taxon>
        <taxon>Orthoptera</taxon>
        <taxon>Ensifera</taxon>
        <taxon>Gryllidea</taxon>
        <taxon>Grylloidea</taxon>
        <taxon>Gryllidae</taxon>
        <taxon>Gryllinae</taxon>
        <taxon>Gryllus</taxon>
    </lineage>
</organism>
<dbReference type="AlphaFoldDB" id="A0AAN9ZDI5"/>
<evidence type="ECO:0000313" key="2">
    <source>
        <dbReference type="EMBL" id="KAK7863161.1"/>
    </source>
</evidence>
<accession>A0AAN9ZDI5</accession>
<name>A0AAN9ZDI5_9ORTH</name>
<dbReference type="Proteomes" id="UP001378592">
    <property type="component" value="Unassembled WGS sequence"/>
</dbReference>
<dbReference type="EMBL" id="JAZDUA010000238">
    <property type="protein sequence ID" value="KAK7863161.1"/>
    <property type="molecule type" value="Genomic_DNA"/>
</dbReference>
<feature type="compositionally biased region" description="Pro residues" evidence="1">
    <location>
        <begin position="68"/>
        <end position="88"/>
    </location>
</feature>
<dbReference type="EMBL" id="JAZDUA010000044">
    <property type="protein sequence ID" value="KAK7871137.1"/>
    <property type="molecule type" value="Genomic_DNA"/>
</dbReference>
<sequence>MPLEFYAREFMMPVPPEWQPPAAPFPPPAPLELHARERQQPAVPFPPHPTYEVAAAVMTLPSPQRTRTPPPPLAPIPITPRSPTPPVAESPTLRSPTPSSPTRMISPRIRLRRVSNEEWEIYS</sequence>
<reference evidence="3 4" key="1">
    <citation type="submission" date="2024-03" db="EMBL/GenBank/DDBJ databases">
        <title>The genome assembly and annotation of the cricket Gryllus longicercus Weissman &amp; Gray.</title>
        <authorList>
            <person name="Szrajer S."/>
            <person name="Gray D."/>
            <person name="Ylla G."/>
        </authorList>
    </citation>
    <scope>NUCLEOTIDE SEQUENCE [LARGE SCALE GENOMIC DNA]</scope>
    <source>
        <strain evidence="3">DAG 2021-001</strain>
        <tissue evidence="3">Whole body minus gut</tissue>
    </source>
</reference>
<evidence type="ECO:0000313" key="4">
    <source>
        <dbReference type="Proteomes" id="UP001378592"/>
    </source>
</evidence>
<feature type="region of interest" description="Disordered" evidence="1">
    <location>
        <begin position="60"/>
        <end position="109"/>
    </location>
</feature>
<proteinExistence type="predicted"/>
<feature type="compositionally biased region" description="Low complexity" evidence="1">
    <location>
        <begin position="90"/>
        <end position="108"/>
    </location>
</feature>